<dbReference type="InterPro" id="IPR039171">
    <property type="entry name" value="Cwc2/Slt11"/>
</dbReference>
<keyword evidence="4" id="KW-0694">RNA-binding</keyword>
<dbReference type="PROSITE" id="PS50103">
    <property type="entry name" value="ZF_C3H1"/>
    <property type="match status" value="1"/>
</dbReference>
<keyword evidence="1 5" id="KW-0479">Metal-binding</keyword>
<feature type="domain" description="C3H1-type" evidence="7">
    <location>
        <begin position="151"/>
        <end position="178"/>
    </location>
</feature>
<dbReference type="Pfam" id="PF21369">
    <property type="entry name" value="STL11_N"/>
    <property type="match status" value="1"/>
</dbReference>
<dbReference type="KEGG" id="bdw:94335101"/>
<dbReference type="PANTHER" id="PTHR14089:SF6">
    <property type="entry name" value="PRE-MRNA-SPLICING FACTOR RBM22"/>
    <property type="match status" value="1"/>
</dbReference>
<comment type="caution">
    <text evidence="8">The sequence shown here is derived from an EMBL/GenBank/DDBJ whole genome shotgun (WGS) entry which is preliminary data.</text>
</comment>
<dbReference type="Gene3D" id="4.10.1000.10">
    <property type="entry name" value="Zinc finger, CCCH-type"/>
    <property type="match status" value="1"/>
</dbReference>
<name>A0AAD9UQE9_9APIC</name>
<dbReference type="GO" id="GO:0036002">
    <property type="term" value="F:pre-mRNA binding"/>
    <property type="evidence" value="ECO:0007669"/>
    <property type="project" value="TreeGrafter"/>
</dbReference>
<organism evidence="8 9">
    <name type="scientific">Babesia duncani</name>
    <dbReference type="NCBI Taxonomy" id="323732"/>
    <lineage>
        <taxon>Eukaryota</taxon>
        <taxon>Sar</taxon>
        <taxon>Alveolata</taxon>
        <taxon>Apicomplexa</taxon>
        <taxon>Aconoidasida</taxon>
        <taxon>Piroplasmida</taxon>
        <taxon>Babesiidae</taxon>
        <taxon>Babesia</taxon>
    </lineage>
</organism>
<evidence type="ECO:0000256" key="4">
    <source>
        <dbReference type="ARBA" id="ARBA00022884"/>
    </source>
</evidence>
<dbReference type="RefSeq" id="XP_067804642.1">
    <property type="nucleotide sequence ID" value="XM_067945851.1"/>
</dbReference>
<dbReference type="EMBL" id="JALLKP010000001">
    <property type="protein sequence ID" value="KAK2197800.1"/>
    <property type="molecule type" value="Genomic_DNA"/>
</dbReference>
<protein>
    <submittedName>
        <fullName evidence="8">Bifunctional Pre-mRNA-splicing factor Cwc2-Slt11/Zinc finger</fullName>
    </submittedName>
</protein>
<dbReference type="GO" id="GO:0000974">
    <property type="term" value="C:Prp19 complex"/>
    <property type="evidence" value="ECO:0007669"/>
    <property type="project" value="TreeGrafter"/>
</dbReference>
<evidence type="ECO:0000256" key="6">
    <source>
        <dbReference type="SAM" id="MobiDB-lite"/>
    </source>
</evidence>
<proteinExistence type="predicted"/>
<accession>A0AAD9UQE9</accession>
<evidence type="ECO:0000259" key="7">
    <source>
        <dbReference type="PROSITE" id="PS50103"/>
    </source>
</evidence>
<sequence>MDTSGFGFAKDVKTQKAESSEFPTLCETCLGPNPLIRMLKEKAGKTCRICDGPFTMFRWKPGPKARYKQTIICQNCSRIKNVCQTCLFDLEYGLPVQVRDEFVKNGVNLADAKVNLNYQINKVETGALEIPDNVRNPTLEKLARIAPYYRRNKPRVCTFWLKGACNRGSECPYLHEKETHDPALSKQNIRDRYKGQNDPLALQILAKVKAGAIDQSDDPSNPSDRLPDGVYLSMTPQEAQKHRAT</sequence>
<evidence type="ECO:0000313" key="8">
    <source>
        <dbReference type="EMBL" id="KAK2197800.1"/>
    </source>
</evidence>
<dbReference type="GO" id="GO:0071007">
    <property type="term" value="C:U2-type catalytic step 2 spliceosome"/>
    <property type="evidence" value="ECO:0007669"/>
    <property type="project" value="TreeGrafter"/>
</dbReference>
<dbReference type="PANTHER" id="PTHR14089">
    <property type="entry name" value="PRE-MRNA-SPLICING FACTOR RBM22"/>
    <property type="match status" value="1"/>
</dbReference>
<dbReference type="Proteomes" id="UP001214638">
    <property type="component" value="Unassembled WGS sequence"/>
</dbReference>
<dbReference type="Pfam" id="PF00642">
    <property type="entry name" value="zf-CCCH"/>
    <property type="match status" value="1"/>
</dbReference>
<dbReference type="AlphaFoldDB" id="A0AAD9UQE9"/>
<dbReference type="InterPro" id="IPR048995">
    <property type="entry name" value="STL11/RBM22-like_N"/>
</dbReference>
<dbReference type="GeneID" id="94335101"/>
<dbReference type="SMART" id="SM00356">
    <property type="entry name" value="ZnF_C3H1"/>
    <property type="match status" value="1"/>
</dbReference>
<feature type="region of interest" description="Disordered" evidence="6">
    <location>
        <begin position="211"/>
        <end position="245"/>
    </location>
</feature>
<dbReference type="InterPro" id="IPR036855">
    <property type="entry name" value="Znf_CCCH_sf"/>
</dbReference>
<keyword evidence="2 5" id="KW-0863">Zinc-finger</keyword>
<evidence type="ECO:0000256" key="5">
    <source>
        <dbReference type="PROSITE-ProRule" id="PRU00723"/>
    </source>
</evidence>
<keyword evidence="9" id="KW-1185">Reference proteome</keyword>
<dbReference type="GO" id="GO:0071006">
    <property type="term" value="C:U2-type catalytic step 1 spliceosome"/>
    <property type="evidence" value="ECO:0007669"/>
    <property type="project" value="TreeGrafter"/>
</dbReference>
<dbReference type="SUPFAM" id="SSF90229">
    <property type="entry name" value="CCCH zinc finger"/>
    <property type="match status" value="1"/>
</dbReference>
<keyword evidence="3 5" id="KW-0862">Zinc</keyword>
<evidence type="ECO:0000313" key="9">
    <source>
        <dbReference type="Proteomes" id="UP001214638"/>
    </source>
</evidence>
<evidence type="ECO:0000256" key="2">
    <source>
        <dbReference type="ARBA" id="ARBA00022771"/>
    </source>
</evidence>
<gene>
    <name evidence="8" type="ORF">BdWA1_000803</name>
</gene>
<dbReference type="GO" id="GO:0008270">
    <property type="term" value="F:zinc ion binding"/>
    <property type="evidence" value="ECO:0007669"/>
    <property type="project" value="UniProtKB-KW"/>
</dbReference>
<feature type="zinc finger region" description="C3H1-type" evidence="5">
    <location>
        <begin position="151"/>
        <end position="178"/>
    </location>
</feature>
<dbReference type="InterPro" id="IPR000571">
    <property type="entry name" value="Znf_CCCH"/>
</dbReference>
<evidence type="ECO:0000256" key="1">
    <source>
        <dbReference type="ARBA" id="ARBA00022723"/>
    </source>
</evidence>
<evidence type="ECO:0000256" key="3">
    <source>
        <dbReference type="ARBA" id="ARBA00022833"/>
    </source>
</evidence>
<dbReference type="GO" id="GO:0017070">
    <property type="term" value="F:U6 snRNA binding"/>
    <property type="evidence" value="ECO:0007669"/>
    <property type="project" value="TreeGrafter"/>
</dbReference>
<reference evidence="8" key="1">
    <citation type="journal article" date="2023" name="Nat. Microbiol.">
        <title>Babesia duncani multi-omics identifies virulence factors and drug targets.</title>
        <authorList>
            <person name="Singh P."/>
            <person name="Lonardi S."/>
            <person name="Liang Q."/>
            <person name="Vydyam P."/>
            <person name="Khabirova E."/>
            <person name="Fang T."/>
            <person name="Gihaz S."/>
            <person name="Thekkiniath J."/>
            <person name="Munshi M."/>
            <person name="Abel S."/>
            <person name="Ciampossin L."/>
            <person name="Batugedara G."/>
            <person name="Gupta M."/>
            <person name="Lu X.M."/>
            <person name="Lenz T."/>
            <person name="Chakravarty S."/>
            <person name="Cornillot E."/>
            <person name="Hu Y."/>
            <person name="Ma W."/>
            <person name="Gonzalez L.M."/>
            <person name="Sanchez S."/>
            <person name="Estrada K."/>
            <person name="Sanchez-Flores A."/>
            <person name="Montero E."/>
            <person name="Harb O.S."/>
            <person name="Le Roch K.G."/>
            <person name="Mamoun C.B."/>
        </authorList>
    </citation>
    <scope>NUCLEOTIDE SEQUENCE</scope>
    <source>
        <strain evidence="8">WA1</strain>
    </source>
</reference>